<keyword evidence="2" id="KW-1185">Reference proteome</keyword>
<dbReference type="STRING" id="582667.SAMN05192568_104017"/>
<reference evidence="2" key="1">
    <citation type="submission" date="2016-10" db="EMBL/GenBank/DDBJ databases">
        <authorList>
            <person name="Varghese N."/>
            <person name="Submissions S."/>
        </authorList>
    </citation>
    <scope>NUCLEOTIDE SEQUENCE [LARGE SCALE GENOMIC DNA]</scope>
    <source>
        <strain evidence="2">BL36</strain>
    </source>
</reference>
<sequence length="99" mass="11141">MTEGEIRTIANEILSRTLGSSGYERVEVRPGFDHAGEPSWFLKAVFKPGSGVTDGRRLNGANADLRMKLLERGEDRFPYLNVEYPDDEVLADDEELEKP</sequence>
<evidence type="ECO:0000313" key="1">
    <source>
        <dbReference type="EMBL" id="SFM59828.1"/>
    </source>
</evidence>
<name>A0A1I4S5P7_9HYPH</name>
<proteinExistence type="predicted"/>
<dbReference type="RefSeq" id="WP_092045407.1">
    <property type="nucleotide sequence ID" value="NZ_FOTK01000040.1"/>
</dbReference>
<accession>A0A1I4S5P7</accession>
<organism evidence="1 2">
    <name type="scientific">Methylobacterium pseudosasicola</name>
    <dbReference type="NCBI Taxonomy" id="582667"/>
    <lineage>
        <taxon>Bacteria</taxon>
        <taxon>Pseudomonadati</taxon>
        <taxon>Pseudomonadota</taxon>
        <taxon>Alphaproteobacteria</taxon>
        <taxon>Hyphomicrobiales</taxon>
        <taxon>Methylobacteriaceae</taxon>
        <taxon>Methylobacterium</taxon>
    </lineage>
</organism>
<dbReference type="OrthoDB" id="7998953at2"/>
<dbReference type="AlphaFoldDB" id="A0A1I4S5P7"/>
<evidence type="ECO:0000313" key="2">
    <source>
        <dbReference type="Proteomes" id="UP000199048"/>
    </source>
</evidence>
<gene>
    <name evidence="1" type="ORF">SAMN05192568_104017</name>
</gene>
<protein>
    <submittedName>
        <fullName evidence="1">Uncharacterized protein</fullName>
    </submittedName>
</protein>
<dbReference type="Proteomes" id="UP000199048">
    <property type="component" value="Unassembled WGS sequence"/>
</dbReference>
<dbReference type="EMBL" id="FOTK01000040">
    <property type="protein sequence ID" value="SFM59828.1"/>
    <property type="molecule type" value="Genomic_DNA"/>
</dbReference>